<dbReference type="Gene3D" id="1.20.1070.10">
    <property type="entry name" value="Rhodopsin 7-helix transmembrane proteins"/>
    <property type="match status" value="2"/>
</dbReference>
<dbReference type="CDD" id="cd14978">
    <property type="entry name" value="7tmA_FMRFamide_R-like"/>
    <property type="match status" value="1"/>
</dbReference>
<dbReference type="PRINTS" id="PR00237">
    <property type="entry name" value="GPCRRHODOPSN"/>
</dbReference>
<comment type="caution">
    <text evidence="14">The sequence shown here is derived from an EMBL/GenBank/DDBJ whole genome shotgun (WGS) entry which is preliminary data.</text>
</comment>
<feature type="transmembrane region" description="Helical" evidence="11">
    <location>
        <begin position="230"/>
        <end position="248"/>
    </location>
</feature>
<reference evidence="14" key="1">
    <citation type="submission" date="2022-12" db="EMBL/GenBank/DDBJ databases">
        <title>Chromosome-level genome assembly of the bean flower thrips Megalurothrips usitatus.</title>
        <authorList>
            <person name="Ma L."/>
            <person name="Liu Q."/>
            <person name="Li H."/>
            <person name="Cai W."/>
        </authorList>
    </citation>
    <scope>NUCLEOTIDE SEQUENCE</scope>
    <source>
        <strain evidence="14">Cailab_2022a</strain>
    </source>
</reference>
<comment type="subcellular location">
    <subcellularLocation>
        <location evidence="1">Membrane</location>
        <topology evidence="1">Multi-pass membrane protein</topology>
    </subcellularLocation>
</comment>
<comment type="similarity">
    <text evidence="2 9">Belongs to the G-protein coupled receptor 1 family.</text>
</comment>
<dbReference type="GO" id="GO:0005886">
    <property type="term" value="C:plasma membrane"/>
    <property type="evidence" value="ECO:0007669"/>
    <property type="project" value="TreeGrafter"/>
</dbReference>
<dbReference type="PROSITE" id="PS50262">
    <property type="entry name" value="G_PROTEIN_RECEP_F1_2"/>
    <property type="match status" value="1"/>
</dbReference>
<keyword evidence="7 9" id="KW-0675">Receptor</keyword>
<evidence type="ECO:0000256" key="10">
    <source>
        <dbReference type="SAM" id="MobiDB-lite"/>
    </source>
</evidence>
<evidence type="ECO:0000256" key="9">
    <source>
        <dbReference type="RuleBase" id="RU000688"/>
    </source>
</evidence>
<dbReference type="InterPro" id="IPR017452">
    <property type="entry name" value="GPCR_Rhodpsn_7TM"/>
</dbReference>
<feature type="transmembrane region" description="Helical" evidence="11">
    <location>
        <begin position="157"/>
        <end position="178"/>
    </location>
</feature>
<feature type="transmembrane region" description="Helical" evidence="11">
    <location>
        <begin position="269"/>
        <end position="288"/>
    </location>
</feature>
<evidence type="ECO:0000256" key="2">
    <source>
        <dbReference type="ARBA" id="ARBA00010663"/>
    </source>
</evidence>
<evidence type="ECO:0000256" key="1">
    <source>
        <dbReference type="ARBA" id="ARBA00004141"/>
    </source>
</evidence>
<keyword evidence="6 11" id="KW-0472">Membrane</keyword>
<dbReference type="GO" id="GO:0004930">
    <property type="term" value="F:G protein-coupled receptor activity"/>
    <property type="evidence" value="ECO:0007669"/>
    <property type="project" value="UniProtKB-KW"/>
</dbReference>
<evidence type="ECO:0000256" key="8">
    <source>
        <dbReference type="ARBA" id="ARBA00023224"/>
    </source>
</evidence>
<evidence type="ECO:0000256" key="7">
    <source>
        <dbReference type="ARBA" id="ARBA00023170"/>
    </source>
</evidence>
<organism evidence="14 15">
    <name type="scientific">Megalurothrips usitatus</name>
    <name type="common">bean blossom thrips</name>
    <dbReference type="NCBI Taxonomy" id="439358"/>
    <lineage>
        <taxon>Eukaryota</taxon>
        <taxon>Metazoa</taxon>
        <taxon>Ecdysozoa</taxon>
        <taxon>Arthropoda</taxon>
        <taxon>Hexapoda</taxon>
        <taxon>Insecta</taxon>
        <taxon>Pterygota</taxon>
        <taxon>Neoptera</taxon>
        <taxon>Paraneoptera</taxon>
        <taxon>Thysanoptera</taxon>
        <taxon>Terebrantia</taxon>
        <taxon>Thripoidea</taxon>
        <taxon>Thripidae</taxon>
        <taxon>Megalurothrips</taxon>
    </lineage>
</organism>
<keyword evidence="15" id="KW-1185">Reference proteome</keyword>
<protein>
    <recommendedName>
        <fullName evidence="13">G-protein coupled receptors family 1 profile domain-containing protein</fullName>
    </recommendedName>
</protein>
<dbReference type="PANTHER" id="PTHR24243:SF230">
    <property type="entry name" value="G-PROTEIN COUPLED RECEPTORS FAMILY 1 PROFILE DOMAIN-CONTAINING PROTEIN"/>
    <property type="match status" value="1"/>
</dbReference>
<feature type="signal peptide" evidence="12">
    <location>
        <begin position="1"/>
        <end position="21"/>
    </location>
</feature>
<evidence type="ECO:0000256" key="12">
    <source>
        <dbReference type="SAM" id="SignalP"/>
    </source>
</evidence>
<keyword evidence="5 9" id="KW-0297">G-protein coupled receptor</keyword>
<evidence type="ECO:0000313" key="14">
    <source>
        <dbReference type="EMBL" id="KAJ1529235.1"/>
    </source>
</evidence>
<accession>A0AAV7XT70</accession>
<dbReference type="PANTHER" id="PTHR24243">
    <property type="entry name" value="G-PROTEIN COUPLED RECEPTOR"/>
    <property type="match status" value="1"/>
</dbReference>
<evidence type="ECO:0000256" key="4">
    <source>
        <dbReference type="ARBA" id="ARBA00022989"/>
    </source>
</evidence>
<evidence type="ECO:0000256" key="11">
    <source>
        <dbReference type="SAM" id="Phobius"/>
    </source>
</evidence>
<feature type="transmembrane region" description="Helical" evidence="11">
    <location>
        <begin position="190"/>
        <end position="210"/>
    </location>
</feature>
<evidence type="ECO:0000256" key="5">
    <source>
        <dbReference type="ARBA" id="ARBA00023040"/>
    </source>
</evidence>
<evidence type="ECO:0000313" key="15">
    <source>
        <dbReference type="Proteomes" id="UP001075354"/>
    </source>
</evidence>
<feature type="transmembrane region" description="Helical" evidence="11">
    <location>
        <begin position="489"/>
        <end position="511"/>
    </location>
</feature>
<dbReference type="AlphaFoldDB" id="A0AAV7XT70"/>
<evidence type="ECO:0000256" key="6">
    <source>
        <dbReference type="ARBA" id="ARBA00023136"/>
    </source>
</evidence>
<keyword evidence="8 9" id="KW-0807">Transducer</keyword>
<dbReference type="InterPro" id="IPR000276">
    <property type="entry name" value="GPCR_Rhodpsn"/>
</dbReference>
<feature type="compositionally biased region" description="Gly residues" evidence="10">
    <location>
        <begin position="124"/>
        <end position="137"/>
    </location>
</feature>
<dbReference type="Proteomes" id="UP001075354">
    <property type="component" value="Chromosome 3"/>
</dbReference>
<feature type="chain" id="PRO_5043698136" description="G-protein coupled receptors family 1 profile domain-containing protein" evidence="12">
    <location>
        <begin position="22"/>
        <end position="587"/>
    </location>
</feature>
<feature type="domain" description="G-protein coupled receptors family 1 profile" evidence="13">
    <location>
        <begin position="169"/>
        <end position="551"/>
    </location>
</feature>
<gene>
    <name evidence="14" type="ORF">ONE63_006037</name>
</gene>
<feature type="region of interest" description="Disordered" evidence="10">
    <location>
        <begin position="118"/>
        <end position="141"/>
    </location>
</feature>
<dbReference type="PROSITE" id="PS00237">
    <property type="entry name" value="G_PROTEIN_RECEP_F1_1"/>
    <property type="match status" value="1"/>
</dbReference>
<keyword evidence="3 9" id="KW-0812">Transmembrane</keyword>
<dbReference type="EMBL" id="JAPTSV010000003">
    <property type="protein sequence ID" value="KAJ1529235.1"/>
    <property type="molecule type" value="Genomic_DNA"/>
</dbReference>
<evidence type="ECO:0000259" key="13">
    <source>
        <dbReference type="PROSITE" id="PS50262"/>
    </source>
</evidence>
<feature type="transmembrane region" description="Helical" evidence="11">
    <location>
        <begin position="315"/>
        <end position="339"/>
    </location>
</feature>
<sequence>MCEGRLFLWLASLTRHGLLCAQNLPAALLRELVGPAGGGPLAPLANTLGEHLGRRPSLAGPRVAVPAAVSGSVPVSLGAPTLTTALHFNTSAPHYPPHFPSHQYDLLLAYLERPVRGDTSPTAGGPGGPGGLGGSGGPQPDWEHHPLTEVVEFLHQYYVPAIIVIGLVGNLLSCIVFLNTHLRLRSSSYYLAALAVADFGFLAVLVLVWMDSVHGVQMFEKEGWCQVITYVSTVCGFLSVWLIVAFTVERFIAVQYPLHRPHMCTVARAKAIVACIVTFALVAHIYTLKTRGVVRGQDGYDTCDLLEQHRGMMRVINLVDAIVTMVVPTILIIVMNTMITRNLVLFGRRFKQAAVVGVDNTVNSWTDAGGGREVSLRGQGALKGHGLLKGIVVKGCKGKGTSVLASASMPATLETNCCQAPPPDLTLDLAPCLTPGLSPGLSPGAGHVVSGLSPSPRHHGPHLTKQQPLQFATGRTLVSTRTQQNITKMLLLISSVFIVLNLPSHMFRVYLSIAAFTGSNMDMGTSPALLFGQQVAMLLYYTNFSINFLLYSMCGIHFRRCLWQLVRNVGRYFGCGCGSRWSDCQFR</sequence>
<keyword evidence="4 11" id="KW-1133">Transmembrane helix</keyword>
<evidence type="ECO:0000256" key="3">
    <source>
        <dbReference type="ARBA" id="ARBA00022692"/>
    </source>
</evidence>
<proteinExistence type="inferred from homology"/>
<feature type="transmembrane region" description="Helical" evidence="11">
    <location>
        <begin position="531"/>
        <end position="550"/>
    </location>
</feature>
<name>A0AAV7XT70_9NEOP</name>
<dbReference type="Pfam" id="PF00001">
    <property type="entry name" value="7tm_1"/>
    <property type="match status" value="1"/>
</dbReference>
<keyword evidence="12" id="KW-0732">Signal</keyword>
<dbReference type="SUPFAM" id="SSF81321">
    <property type="entry name" value="Family A G protein-coupled receptor-like"/>
    <property type="match status" value="1"/>
</dbReference>